<feature type="compositionally biased region" description="Low complexity" evidence="9">
    <location>
        <begin position="1087"/>
        <end position="1112"/>
    </location>
</feature>
<dbReference type="InterPro" id="IPR033929">
    <property type="entry name" value="Tensin_PTB"/>
</dbReference>
<gene>
    <name evidence="14" type="ORF">D5F01_LYC02634</name>
</gene>
<feature type="compositionally biased region" description="Polar residues" evidence="9">
    <location>
        <begin position="953"/>
        <end position="970"/>
    </location>
</feature>
<feature type="compositionally biased region" description="Polar residues" evidence="9">
    <location>
        <begin position="1046"/>
        <end position="1056"/>
    </location>
</feature>
<evidence type="ECO:0000256" key="9">
    <source>
        <dbReference type="SAM" id="MobiDB-lite"/>
    </source>
</evidence>
<feature type="compositionally biased region" description="Polar residues" evidence="9">
    <location>
        <begin position="494"/>
        <end position="523"/>
    </location>
</feature>
<dbReference type="EMBL" id="REGW02000003">
    <property type="protein sequence ID" value="KAE8298146.1"/>
    <property type="molecule type" value="Genomic_DNA"/>
</dbReference>
<dbReference type="InterPro" id="IPR029023">
    <property type="entry name" value="Tensin_phosphatase"/>
</dbReference>
<dbReference type="InterPro" id="IPR000980">
    <property type="entry name" value="SH2"/>
</dbReference>
<dbReference type="Gene3D" id="3.90.190.10">
    <property type="entry name" value="Protein tyrosine phosphatase superfamily"/>
    <property type="match status" value="1"/>
</dbReference>
<evidence type="ECO:0000256" key="1">
    <source>
        <dbReference type="ARBA" id="ARBA00004246"/>
    </source>
</evidence>
<dbReference type="InterPro" id="IPR029021">
    <property type="entry name" value="Prot-tyrosine_phosphatase-like"/>
</dbReference>
<dbReference type="CDD" id="cd01213">
    <property type="entry name" value="PTB_tensin"/>
    <property type="match status" value="1"/>
</dbReference>
<feature type="compositionally biased region" description="Polar residues" evidence="9">
    <location>
        <begin position="1114"/>
        <end position="1130"/>
    </location>
</feature>
<evidence type="ECO:0000256" key="7">
    <source>
        <dbReference type="ARBA" id="ARBA00022999"/>
    </source>
</evidence>
<feature type="compositionally biased region" description="Polar residues" evidence="9">
    <location>
        <begin position="1196"/>
        <end position="1237"/>
    </location>
</feature>
<dbReference type="SUPFAM" id="SSF55550">
    <property type="entry name" value="SH2 domain"/>
    <property type="match status" value="1"/>
</dbReference>
<evidence type="ECO:0000313" key="14">
    <source>
        <dbReference type="EMBL" id="KAE8298146.1"/>
    </source>
</evidence>
<feature type="compositionally biased region" description="Polar residues" evidence="9">
    <location>
        <begin position="1"/>
        <end position="10"/>
    </location>
</feature>
<dbReference type="Gene3D" id="2.60.40.1110">
    <property type="match status" value="1"/>
</dbReference>
<dbReference type="Pfam" id="PF08416">
    <property type="entry name" value="PTB"/>
    <property type="match status" value="1"/>
</dbReference>
<feature type="domain" description="Phosphatase tensin-type" evidence="12">
    <location>
        <begin position="122"/>
        <end position="294"/>
    </location>
</feature>
<dbReference type="CDD" id="cd09927">
    <property type="entry name" value="SH2_Tensin_like"/>
    <property type="match status" value="1"/>
</dbReference>
<keyword evidence="15" id="KW-1185">Reference proteome</keyword>
<organism evidence="14 15">
    <name type="scientific">Larimichthys crocea</name>
    <name type="common">Large yellow croaker</name>
    <name type="synonym">Pseudosciaena crocea</name>
    <dbReference type="NCBI Taxonomy" id="215358"/>
    <lineage>
        <taxon>Eukaryota</taxon>
        <taxon>Metazoa</taxon>
        <taxon>Chordata</taxon>
        <taxon>Craniata</taxon>
        <taxon>Vertebrata</taxon>
        <taxon>Euteleostomi</taxon>
        <taxon>Actinopterygii</taxon>
        <taxon>Neopterygii</taxon>
        <taxon>Teleostei</taxon>
        <taxon>Neoteleostei</taxon>
        <taxon>Acanthomorphata</taxon>
        <taxon>Eupercaria</taxon>
        <taxon>Sciaenidae</taxon>
        <taxon>Larimichthys</taxon>
    </lineage>
</organism>
<feature type="domain" description="C2 tensin-type" evidence="13">
    <location>
        <begin position="299"/>
        <end position="425"/>
    </location>
</feature>
<feature type="region of interest" description="Disordered" evidence="9">
    <location>
        <begin position="835"/>
        <end position="1056"/>
    </location>
</feature>
<comment type="similarity">
    <text evidence="2">Belongs to the PTEN phosphatase protein family.</text>
</comment>
<dbReference type="PROSITE" id="PS50001">
    <property type="entry name" value="SH2"/>
    <property type="match status" value="1"/>
</dbReference>
<dbReference type="Gene3D" id="2.30.29.30">
    <property type="entry name" value="Pleckstrin-homology domain (PH domain)/Phosphotyrosine-binding domain (PTB)"/>
    <property type="match status" value="1"/>
</dbReference>
<dbReference type="Pfam" id="PF00017">
    <property type="entry name" value="SH2"/>
    <property type="match status" value="1"/>
</dbReference>
<dbReference type="InterPro" id="IPR036860">
    <property type="entry name" value="SH2_dom_sf"/>
</dbReference>
<dbReference type="Gene3D" id="3.30.505.10">
    <property type="entry name" value="SH2 domain"/>
    <property type="match status" value="1"/>
</dbReference>
<dbReference type="InterPro" id="IPR003595">
    <property type="entry name" value="Tyr_Pase_cat"/>
</dbReference>
<feature type="region of interest" description="Disordered" evidence="9">
    <location>
        <begin position="1"/>
        <end position="26"/>
    </location>
</feature>
<dbReference type="FunFam" id="3.30.505.10:FF:000002">
    <property type="entry name" value="Tensin 1"/>
    <property type="match status" value="1"/>
</dbReference>
<evidence type="ECO:0000256" key="3">
    <source>
        <dbReference type="ARBA" id="ARBA00022553"/>
    </source>
</evidence>
<dbReference type="SUPFAM" id="SSF49562">
    <property type="entry name" value="C2 domain (Calcium/lipid-binding domain, CaLB)"/>
    <property type="match status" value="1"/>
</dbReference>
<evidence type="ECO:0000256" key="6">
    <source>
        <dbReference type="ARBA" id="ARBA00022949"/>
    </source>
</evidence>
<feature type="compositionally biased region" description="Basic and acidic residues" evidence="9">
    <location>
        <begin position="547"/>
        <end position="580"/>
    </location>
</feature>
<dbReference type="InterPro" id="IPR051484">
    <property type="entry name" value="Tensin_PTEN_phosphatase"/>
</dbReference>
<protein>
    <submittedName>
        <fullName evidence="14">Tensin-2</fullName>
    </submittedName>
</protein>
<evidence type="ECO:0000313" key="15">
    <source>
        <dbReference type="Proteomes" id="UP000424527"/>
    </source>
</evidence>
<dbReference type="PANTHER" id="PTHR45734">
    <property type="entry name" value="TENSIN"/>
    <property type="match status" value="1"/>
</dbReference>
<dbReference type="SMART" id="SM00462">
    <property type="entry name" value="PTB"/>
    <property type="match status" value="1"/>
</dbReference>
<dbReference type="GO" id="GO:0005925">
    <property type="term" value="C:focal adhesion"/>
    <property type="evidence" value="ECO:0007669"/>
    <property type="project" value="UniProtKB-SubCell"/>
</dbReference>
<dbReference type="Pfam" id="PF10409">
    <property type="entry name" value="PTEN_C2"/>
    <property type="match status" value="1"/>
</dbReference>
<keyword evidence="7 8" id="KW-0727">SH2 domain</keyword>
<feature type="compositionally biased region" description="Low complexity" evidence="9">
    <location>
        <begin position="898"/>
        <end position="919"/>
    </location>
</feature>
<dbReference type="InterPro" id="IPR014020">
    <property type="entry name" value="Tensin_C2-dom"/>
</dbReference>
<dbReference type="SMART" id="SM01326">
    <property type="entry name" value="PTEN_C2"/>
    <property type="match status" value="1"/>
</dbReference>
<feature type="region of interest" description="Disordered" evidence="9">
    <location>
        <begin position="633"/>
        <end position="658"/>
    </location>
</feature>
<evidence type="ECO:0000256" key="4">
    <source>
        <dbReference type="ARBA" id="ARBA00022801"/>
    </source>
</evidence>
<evidence type="ECO:0000259" key="10">
    <source>
        <dbReference type="PROSITE" id="PS01179"/>
    </source>
</evidence>
<comment type="subcellular location">
    <subcellularLocation>
        <location evidence="1">Cell junction</location>
        <location evidence="1">Focal adhesion</location>
    </subcellularLocation>
</comment>
<feature type="region of interest" description="Disordered" evidence="9">
    <location>
        <begin position="1190"/>
        <end position="1241"/>
    </location>
</feature>
<feature type="compositionally biased region" description="Polar residues" evidence="9">
    <location>
        <begin position="981"/>
        <end position="1039"/>
    </location>
</feature>
<dbReference type="InterPro" id="IPR006020">
    <property type="entry name" value="PTB/PI_dom"/>
</dbReference>
<feature type="domain" description="SH2" evidence="11">
    <location>
        <begin position="1258"/>
        <end position="1367"/>
    </location>
</feature>
<evidence type="ECO:0000256" key="5">
    <source>
        <dbReference type="ARBA" id="ARBA00022912"/>
    </source>
</evidence>
<dbReference type="InterPro" id="IPR013625">
    <property type="entry name" value="PTB"/>
</dbReference>
<dbReference type="GO" id="GO:0004725">
    <property type="term" value="F:protein tyrosine phosphatase activity"/>
    <property type="evidence" value="ECO:0007669"/>
    <property type="project" value="TreeGrafter"/>
</dbReference>
<feature type="region of interest" description="Disordered" evidence="9">
    <location>
        <begin position="1082"/>
        <end position="1152"/>
    </location>
</feature>
<sequence length="1521" mass="167304">MGCIHSTSTGRMKKHGPDTETGGIPIKAEPEVHPEILQLAELAKAGSHAFTERSFKRKRVCNVCKQNIDNPGAFCKGDSHLYLNTRPGKRIQVLKKHGSTKSTQQKKRGSIPRSKSVEQVMEHVMERHYDFDLTYITERIISVFFLPDLEEQWYRRNLQEVASMLKSKHQDKFLLLNLSEKRHDISRLNPKVQDYGWPDIHAPPLDRICAVCKAMETWLTSDPQNVVVLHCKGNKGKTGVIVAAYMHYSKISAGADQALTTLAMRKFCEDKVSSSLQPSQNRYIYYFGGLLSGTIKMNSSPLFLHQVLIPSLPNFQAGGGFYPFLKIYQALQLVYTSGVYDPQSSRARKLCVTMEPALLLKGDIMVKCYHRRSRAAEREVVFRVQFHTCTVHGAQLWFGKTELDLACADDRFPPDATVEFIFSNGPEKMKGREYRKNDASIKVDYNTSDPVVRWDSYENFNLRHQDSMENISHTRGPLDGSLYAQVRKRRGPGSTASAASPNGCLTSSPTVKPQTPSQPQPLTHTRDSSRSSVPSDHLDDSSQSINHPEKENTDCHSKRGDGEDEVKEKTRGKEKDRETAILDDGDPSGPGGLRRQHSCCGRASTKCGDVGWEREREPCLSNSHCLGRCSSVKKHPKSQTLPALPSKSVSPPPHSPHMELCHRHSAHPLPELPWERPPPPPPLPCVLRPCYPYSTNERTHPHSHTLPASNRLCTGEECHLFHYSSHNPTSHLSHQSLPSSPYREMFFGSPTPSSGCPCRDCSNRREHQSAPIRTFHPLHPDQSENPHWSHGAGVQRTREAPPLWESENPWDVAREAEIWQCKAAMPAFRVCHSTLDQGPNPEHPRYAIGPHQGYPSPQSLTDVRDGASSGYHTPLQPRHSCPCSPYQSSPAESHESRGYASGYYSGSASPLPASSPSPGRGKLPETPSGCRDQQQAEHHKVEKTVADVGDDISQGSEGISDSNCQSSTPGLDSDHDYTVIGSGSPTHTEDSVTTDSPPQSQEPAAHQESSTNNQPKETQTQSSNISINSTQPSSESLSSDGRLGTTKITGSDKPQTSNYATVFITPVQVQLNGSALPCDTPSDCSRGASMNPSASLSSSPSTTSPNSPIGSPDLQCSPQRSTSATDSVGQRLTPDRDSLADTKPPSPVPDGYHTPTFPLASYYYPLLNVPHVPYSGYTAVTIPAIQPPLPEKKRLSSTPGSQNGHNSLLRASSAPSPTHHVTFSPSVGEQRRGSTQNSREEADIRVNATFVQDSSKYWYKPGISRDQAIAVLKDKDPGTFLIRDSNSFQGAYGLALKVATPPPNANIIGGKGDPLEQLVRHFLIETGPRGVKIKGCQNESYFGSLSALVYQHSITPISLPCVLRIPEKDMVGELQEMQSATNTSTAADLLKQGAACNVLYLNSVETESLTGPEAVSRATKCTLALSPRPAPTMVHFKVSSQGITLTDSKRRLFFRRHYPISSVTFSSLDPQDQRMFGFVARRTGSATENVCHLFAEMDPEQPAVAIVNFINKVMLGPQLHR</sequence>
<feature type="compositionally biased region" description="Basic and acidic residues" evidence="9">
    <location>
        <begin position="934"/>
        <end position="945"/>
    </location>
</feature>
<evidence type="ECO:0000259" key="13">
    <source>
        <dbReference type="PROSITE" id="PS51182"/>
    </source>
</evidence>
<evidence type="ECO:0000256" key="8">
    <source>
        <dbReference type="PROSITE-ProRule" id="PRU00191"/>
    </source>
</evidence>
<dbReference type="PROSITE" id="PS01179">
    <property type="entry name" value="PID"/>
    <property type="match status" value="1"/>
</dbReference>
<keyword evidence="3" id="KW-0597">Phosphoprotein</keyword>
<evidence type="ECO:0000256" key="2">
    <source>
        <dbReference type="ARBA" id="ARBA00007881"/>
    </source>
</evidence>
<evidence type="ECO:0000259" key="12">
    <source>
        <dbReference type="PROSITE" id="PS51181"/>
    </source>
</evidence>
<dbReference type="SUPFAM" id="SSF52799">
    <property type="entry name" value="(Phosphotyrosine protein) phosphatases II"/>
    <property type="match status" value="1"/>
</dbReference>
<dbReference type="SMART" id="SM00404">
    <property type="entry name" value="PTPc_motif"/>
    <property type="match status" value="1"/>
</dbReference>
<dbReference type="PROSITE" id="PS51181">
    <property type="entry name" value="PPASE_TENSIN"/>
    <property type="match status" value="1"/>
</dbReference>
<dbReference type="PANTHER" id="PTHR45734:SF12">
    <property type="entry name" value="TENSIN-2 ISOFORM X1"/>
    <property type="match status" value="1"/>
</dbReference>
<dbReference type="SUPFAM" id="SSF50729">
    <property type="entry name" value="PH domain-like"/>
    <property type="match status" value="1"/>
</dbReference>
<feature type="domain" description="PID" evidence="10">
    <location>
        <begin position="1398"/>
        <end position="1513"/>
    </location>
</feature>
<dbReference type="PROSITE" id="PS51182">
    <property type="entry name" value="C2_TENSIN"/>
    <property type="match status" value="1"/>
</dbReference>
<name>A0A6G0J3T0_LARCR</name>
<keyword evidence="5" id="KW-0904">Protein phosphatase</keyword>
<keyword evidence="6" id="KW-0965">Cell junction</keyword>
<accession>A0A6G0J3T0</accession>
<evidence type="ECO:0000259" key="11">
    <source>
        <dbReference type="PROSITE" id="PS50001"/>
    </source>
</evidence>
<proteinExistence type="inferred from homology"/>
<keyword evidence="4" id="KW-0378">Hydrolase</keyword>
<reference evidence="14 15" key="1">
    <citation type="submission" date="2019-07" db="EMBL/GenBank/DDBJ databases">
        <title>Chromosome genome assembly for large yellow croaker.</title>
        <authorList>
            <person name="Xiao S."/>
        </authorList>
    </citation>
    <scope>NUCLEOTIDE SEQUENCE [LARGE SCALE GENOMIC DNA]</scope>
    <source>
        <strain evidence="14">JMULYC20181020</strain>
        <tissue evidence="14">Muscle</tissue>
    </source>
</reference>
<feature type="region of interest" description="Disordered" evidence="9">
    <location>
        <begin position="488"/>
        <end position="603"/>
    </location>
</feature>
<dbReference type="InterPro" id="IPR035892">
    <property type="entry name" value="C2_domain_sf"/>
</dbReference>
<dbReference type="SMART" id="SM00252">
    <property type="entry name" value="SH2"/>
    <property type="match status" value="1"/>
</dbReference>
<dbReference type="Proteomes" id="UP000424527">
    <property type="component" value="Unassembled WGS sequence"/>
</dbReference>
<dbReference type="InterPro" id="IPR035012">
    <property type="entry name" value="Tensin-like_SH2"/>
</dbReference>
<dbReference type="InterPro" id="IPR011993">
    <property type="entry name" value="PH-like_dom_sf"/>
</dbReference>
<comment type="caution">
    <text evidence="14">The sequence shown here is derived from an EMBL/GenBank/DDBJ whole genome shotgun (WGS) entry which is preliminary data.</text>
</comment>